<dbReference type="OrthoDB" id="40579at2759"/>
<keyword evidence="2" id="KW-0378">Hydrolase</keyword>
<dbReference type="EMBL" id="ML978123">
    <property type="protein sequence ID" value="KAF2102054.1"/>
    <property type="molecule type" value="Genomic_DNA"/>
</dbReference>
<name>A0A9P4MDX4_9PEZI</name>
<dbReference type="PANTHER" id="PTHR43316">
    <property type="entry name" value="HYDROLASE, HALOACID DELAHOGENASE-RELATED"/>
    <property type="match status" value="1"/>
</dbReference>
<dbReference type="SUPFAM" id="SSF56784">
    <property type="entry name" value="HAD-like"/>
    <property type="match status" value="1"/>
</dbReference>
<dbReference type="PRINTS" id="PR00413">
    <property type="entry name" value="HADHALOGNASE"/>
</dbReference>
<accession>A0A9P4MDX4</accession>
<comment type="similarity">
    <text evidence="1">Belongs to the HAD-like hydrolase superfamily. S-2-haloalkanoic acid dehalogenase family.</text>
</comment>
<evidence type="ECO:0000313" key="4">
    <source>
        <dbReference type="Proteomes" id="UP000799772"/>
    </source>
</evidence>
<reference evidence="3" key="1">
    <citation type="journal article" date="2020" name="Stud. Mycol.">
        <title>101 Dothideomycetes genomes: a test case for predicting lifestyles and emergence of pathogens.</title>
        <authorList>
            <person name="Haridas S."/>
            <person name="Albert R."/>
            <person name="Binder M."/>
            <person name="Bloem J."/>
            <person name="Labutti K."/>
            <person name="Salamov A."/>
            <person name="Andreopoulos B."/>
            <person name="Baker S."/>
            <person name="Barry K."/>
            <person name="Bills G."/>
            <person name="Bluhm B."/>
            <person name="Cannon C."/>
            <person name="Castanera R."/>
            <person name="Culley D."/>
            <person name="Daum C."/>
            <person name="Ezra D."/>
            <person name="Gonzalez J."/>
            <person name="Henrissat B."/>
            <person name="Kuo A."/>
            <person name="Liang C."/>
            <person name="Lipzen A."/>
            <person name="Lutzoni F."/>
            <person name="Magnuson J."/>
            <person name="Mondo S."/>
            <person name="Nolan M."/>
            <person name="Ohm R."/>
            <person name="Pangilinan J."/>
            <person name="Park H.-J."/>
            <person name="Ramirez L."/>
            <person name="Alfaro M."/>
            <person name="Sun H."/>
            <person name="Tritt A."/>
            <person name="Yoshinaga Y."/>
            <person name="Zwiers L.-H."/>
            <person name="Turgeon B."/>
            <person name="Goodwin S."/>
            <person name="Spatafora J."/>
            <person name="Crous P."/>
            <person name="Grigoriev I."/>
        </authorList>
    </citation>
    <scope>NUCLEOTIDE SEQUENCE</scope>
    <source>
        <strain evidence="3">CBS 133067</strain>
    </source>
</reference>
<dbReference type="InterPro" id="IPR006439">
    <property type="entry name" value="HAD-SF_hydro_IA"/>
</dbReference>
<dbReference type="Gene3D" id="3.40.50.1000">
    <property type="entry name" value="HAD superfamily/HAD-like"/>
    <property type="match status" value="1"/>
</dbReference>
<dbReference type="Pfam" id="PF00702">
    <property type="entry name" value="Hydrolase"/>
    <property type="match status" value="1"/>
</dbReference>
<gene>
    <name evidence="3" type="ORF">NA57DRAFT_34167</name>
</gene>
<dbReference type="InterPro" id="IPR051540">
    <property type="entry name" value="S-2-haloacid_dehalogenase"/>
</dbReference>
<evidence type="ECO:0000256" key="2">
    <source>
        <dbReference type="ARBA" id="ARBA00022801"/>
    </source>
</evidence>
<dbReference type="AlphaFoldDB" id="A0A9P4MDX4"/>
<dbReference type="NCBIfam" id="TIGR01493">
    <property type="entry name" value="HAD-SF-IA-v2"/>
    <property type="match status" value="1"/>
</dbReference>
<dbReference type="SFLD" id="SFLDG01129">
    <property type="entry name" value="C1.5:_HAD__Beta-PGM__Phosphata"/>
    <property type="match status" value="1"/>
</dbReference>
<dbReference type="GO" id="GO:0019120">
    <property type="term" value="F:hydrolase activity, acting on acid halide bonds, in C-halide compounds"/>
    <property type="evidence" value="ECO:0007669"/>
    <property type="project" value="InterPro"/>
</dbReference>
<protein>
    <submittedName>
        <fullName evidence="3">Haloacid dehalogenase</fullName>
    </submittedName>
</protein>
<dbReference type="NCBIfam" id="TIGR01428">
    <property type="entry name" value="HAD_type_II"/>
    <property type="match status" value="1"/>
</dbReference>
<dbReference type="InterPro" id="IPR023198">
    <property type="entry name" value="PGP-like_dom2"/>
</dbReference>
<dbReference type="Proteomes" id="UP000799772">
    <property type="component" value="Unassembled WGS sequence"/>
</dbReference>
<dbReference type="GO" id="GO:0016791">
    <property type="term" value="F:phosphatase activity"/>
    <property type="evidence" value="ECO:0007669"/>
    <property type="project" value="UniProtKB-ARBA"/>
</dbReference>
<dbReference type="InterPro" id="IPR036412">
    <property type="entry name" value="HAD-like_sf"/>
</dbReference>
<organism evidence="3 4">
    <name type="scientific">Rhizodiscina lignyota</name>
    <dbReference type="NCBI Taxonomy" id="1504668"/>
    <lineage>
        <taxon>Eukaryota</taxon>
        <taxon>Fungi</taxon>
        <taxon>Dikarya</taxon>
        <taxon>Ascomycota</taxon>
        <taxon>Pezizomycotina</taxon>
        <taxon>Dothideomycetes</taxon>
        <taxon>Pleosporomycetidae</taxon>
        <taxon>Aulographales</taxon>
        <taxon>Rhizodiscinaceae</taxon>
        <taxon>Rhizodiscina</taxon>
    </lineage>
</organism>
<keyword evidence="4" id="KW-1185">Reference proteome</keyword>
<evidence type="ECO:0000313" key="3">
    <source>
        <dbReference type="EMBL" id="KAF2102054.1"/>
    </source>
</evidence>
<dbReference type="InterPro" id="IPR006328">
    <property type="entry name" value="2-HAD"/>
</dbReference>
<dbReference type="InterPro" id="IPR023214">
    <property type="entry name" value="HAD_sf"/>
</dbReference>
<proteinExistence type="inferred from homology"/>
<dbReference type="PANTHER" id="PTHR43316:SF3">
    <property type="entry name" value="HALOACID DEHALOGENASE, TYPE II (AFU_ORTHOLOGUE AFUA_2G07750)-RELATED"/>
    <property type="match status" value="1"/>
</dbReference>
<comment type="caution">
    <text evidence="3">The sequence shown here is derived from an EMBL/GenBank/DDBJ whole genome shotgun (WGS) entry which is preliminary data.</text>
</comment>
<sequence>MSSSQPIKGLFFDVFGTCVDWRGTVTRGLEDASSKALNAATSSIPSAVRMKASNMTVGDWGTFAQKWRTTYKVFTKKLAANPDIPYKNVDQHHYDSLLELLQEHALEGLWTPDELHDLSLIWHRLDPWSDSVRGIAEMNKLFYTCTLSNGNTSLLEDLRTHSRIPFTHIISAEMFNSYKPSPTVYLGGAEKMGLKPNECAMVAAHLYDLKAAKALGFAAVYVWRPQEEDMPADQVEQARKDGWVDVWVEDGNEGFVTAAEKLGVNVSKL</sequence>
<dbReference type="SFLD" id="SFLDS00003">
    <property type="entry name" value="Haloacid_Dehalogenase"/>
    <property type="match status" value="1"/>
</dbReference>
<dbReference type="Gene3D" id="1.10.150.240">
    <property type="entry name" value="Putative phosphatase, domain 2"/>
    <property type="match status" value="1"/>
</dbReference>
<evidence type="ECO:0000256" key="1">
    <source>
        <dbReference type="ARBA" id="ARBA00008106"/>
    </source>
</evidence>